<dbReference type="AlphaFoldDB" id="A0A8J6NY78"/>
<feature type="coiled-coil region" evidence="1">
    <location>
        <begin position="646"/>
        <end position="680"/>
    </location>
</feature>
<proteinExistence type="predicted"/>
<dbReference type="InterPro" id="IPR050697">
    <property type="entry name" value="Adenylyl/Guanylyl_Cyclase_3/4"/>
</dbReference>
<dbReference type="CDD" id="cd07302">
    <property type="entry name" value="CHD"/>
    <property type="match status" value="1"/>
</dbReference>
<dbReference type="SMART" id="SM00343">
    <property type="entry name" value="ZnF_C2HC"/>
    <property type="match status" value="1"/>
</dbReference>
<keyword evidence="1" id="KW-0175">Coiled coil</keyword>
<dbReference type="PROSITE" id="PS50158">
    <property type="entry name" value="ZF_CCHC"/>
    <property type="match status" value="1"/>
</dbReference>
<reference evidence="6 7" key="1">
    <citation type="submission" date="2020-08" db="EMBL/GenBank/DDBJ databases">
        <title>Bridging the membrane lipid divide: bacteria of the FCB group superphylum have the potential to synthesize archaeal ether lipids.</title>
        <authorList>
            <person name="Villanueva L."/>
            <person name="Von Meijenfeldt F.A.B."/>
            <person name="Westbye A.B."/>
            <person name="Yadav S."/>
            <person name="Hopmans E.C."/>
            <person name="Dutilh B.E."/>
            <person name="Sinninghe Damste J.S."/>
        </authorList>
    </citation>
    <scope>NUCLEOTIDE SEQUENCE [LARGE SCALE GENOMIC DNA]</scope>
    <source>
        <strain evidence="6">NIOZ-UU30</strain>
    </source>
</reference>
<dbReference type="GO" id="GO:0008270">
    <property type="term" value="F:zinc ion binding"/>
    <property type="evidence" value="ECO:0007669"/>
    <property type="project" value="InterPro"/>
</dbReference>
<evidence type="ECO:0008006" key="8">
    <source>
        <dbReference type="Google" id="ProtNLM"/>
    </source>
</evidence>
<dbReference type="Gene3D" id="1.25.40.10">
    <property type="entry name" value="Tetratricopeptide repeat domain"/>
    <property type="match status" value="1"/>
</dbReference>
<dbReference type="GO" id="GO:0006171">
    <property type="term" value="P:cAMP biosynthetic process"/>
    <property type="evidence" value="ECO:0007669"/>
    <property type="project" value="TreeGrafter"/>
</dbReference>
<dbReference type="EMBL" id="JACNJH010000238">
    <property type="protein sequence ID" value="MBC8362968.1"/>
    <property type="molecule type" value="Genomic_DNA"/>
</dbReference>
<evidence type="ECO:0000259" key="3">
    <source>
        <dbReference type="PROSITE" id="PS50125"/>
    </source>
</evidence>
<feature type="domain" description="Guanylate cyclase" evidence="3">
    <location>
        <begin position="32"/>
        <end position="147"/>
    </location>
</feature>
<dbReference type="InterPro" id="IPR029787">
    <property type="entry name" value="Nucleotide_cyclase"/>
</dbReference>
<evidence type="ECO:0000313" key="7">
    <source>
        <dbReference type="Proteomes" id="UP000603434"/>
    </source>
</evidence>
<protein>
    <recommendedName>
        <fullName evidence="8">Guanylate cyclase domain-containing protein</fullName>
    </recommendedName>
</protein>
<feature type="domain" description="GGDEF" evidence="5">
    <location>
        <begin position="29"/>
        <end position="160"/>
    </location>
</feature>
<name>A0A8J6NY78_9BACT</name>
<evidence type="ECO:0000256" key="2">
    <source>
        <dbReference type="SAM" id="Phobius"/>
    </source>
</evidence>
<dbReference type="PROSITE" id="PS50125">
    <property type="entry name" value="GUANYLATE_CYCLASE_2"/>
    <property type="match status" value="1"/>
</dbReference>
<dbReference type="SUPFAM" id="SSF55073">
    <property type="entry name" value="Nucleotide cyclase"/>
    <property type="match status" value="1"/>
</dbReference>
<dbReference type="PROSITE" id="PS50887">
    <property type="entry name" value="GGDEF"/>
    <property type="match status" value="1"/>
</dbReference>
<evidence type="ECO:0000256" key="1">
    <source>
        <dbReference type="SAM" id="Coils"/>
    </source>
</evidence>
<gene>
    <name evidence="6" type="ORF">H8E23_16410</name>
</gene>
<keyword evidence="2" id="KW-0812">Transmembrane</keyword>
<sequence>MKTYSVPSKKAFQFTPSKPIGEYPEESVKKIAVLFTDIVGSSKFFKSYGDATGRKMLRQHQEIASPAVLEHGGIVVKVLGDSIMAYFSNPLEALKSAIKIQQKFRDYNQGKELREQIHIRICVHFGDGIVEEKDIFGDVVNMAAKFLPLAGGDQIFISDELYRHASGLSLLNFESVDLSSKKNIFKGLTLYKVFWEQAAVFDPYVKTLLYLKPVWELDKSHFANAWDSLIDNKDSLWGGRVEKESIFSDKSIALILKDPRSSLPLSRDVMQFLHSKLEKDGLPFLPLQAIIDSGPYVRADKLILEDLNVDWEEIKPGNIYISFSAYKDIGNGETFSIFPKPDEKHPQSFYKLNLNDQPQNEPCLFLYQNVLAQGKFPPCYYCGDRKHLAVNCPSKQLTQITQCIKKLGYLPLEEINKLFFNYLTKTNMTIEDGVGSLNTSDPAAQWAHHCFCELKMVFQLRFLRELWNTREDCWNKVRENKNEGAKGGPIWLGQDCIRVSKLDQAEAILSNALAKHPGDYRVHCAMGFLKVEEKDFSQAKHYFSRALENAETRPQKIFAHFLLSRLFYLNYDLATAEDRIMKILHLDPNCSEAIYQGIILQFRRQKNTEALKSLIRLIRTEREYYVFALIDPELADFNEIIHPELSNLFNEARDEAKQICEEAEEKAKKLDAQLTAEEKAVNDPKSLWSRIEELSKTDSYFSYMDIIHFGSSIINTGSRYLEERRKKLLKVLNELRPRIENCFMLIDNFHHRNLIANVSRTLNILQTKMNNYWDIFRGADPEKIKDAFMQAKELTQELEQVELELEKLKTIQQVLSFFTIFIKKTSIYQSVNLIVAFLLFPIFVHYLNFFLPEVRITPQNIWEYQKMVLFFGGFSGLCLAVMVATKNTPKE</sequence>
<dbReference type="GO" id="GO:0004016">
    <property type="term" value="F:adenylate cyclase activity"/>
    <property type="evidence" value="ECO:0007669"/>
    <property type="project" value="UniProtKB-ARBA"/>
</dbReference>
<feature type="coiled-coil region" evidence="1">
    <location>
        <begin position="784"/>
        <end position="811"/>
    </location>
</feature>
<accession>A0A8J6NY78</accession>
<dbReference type="GO" id="GO:0035556">
    <property type="term" value="P:intracellular signal transduction"/>
    <property type="evidence" value="ECO:0007669"/>
    <property type="project" value="InterPro"/>
</dbReference>
<feature type="transmembrane region" description="Helical" evidence="2">
    <location>
        <begin position="867"/>
        <end position="885"/>
    </location>
</feature>
<keyword evidence="2" id="KW-0472">Membrane</keyword>
<dbReference type="Pfam" id="PF00211">
    <property type="entry name" value="Guanylate_cyc"/>
    <property type="match status" value="1"/>
</dbReference>
<evidence type="ECO:0000313" key="6">
    <source>
        <dbReference type="EMBL" id="MBC8362968.1"/>
    </source>
</evidence>
<dbReference type="InterPro" id="IPR011990">
    <property type="entry name" value="TPR-like_helical_dom_sf"/>
</dbReference>
<dbReference type="PANTHER" id="PTHR43081">
    <property type="entry name" value="ADENYLATE CYCLASE, TERMINAL-DIFFERENTIATION SPECIFIC-RELATED"/>
    <property type="match status" value="1"/>
</dbReference>
<dbReference type="Gene3D" id="3.30.70.1230">
    <property type="entry name" value="Nucleotide cyclase"/>
    <property type="match status" value="1"/>
</dbReference>
<dbReference type="SUPFAM" id="SSF48452">
    <property type="entry name" value="TPR-like"/>
    <property type="match status" value="1"/>
</dbReference>
<keyword evidence="2" id="KW-1133">Transmembrane helix</keyword>
<evidence type="ECO:0000259" key="5">
    <source>
        <dbReference type="PROSITE" id="PS50887"/>
    </source>
</evidence>
<dbReference type="InterPro" id="IPR000160">
    <property type="entry name" value="GGDEF_dom"/>
</dbReference>
<dbReference type="InterPro" id="IPR001054">
    <property type="entry name" value="A/G_cyclase"/>
</dbReference>
<dbReference type="InterPro" id="IPR001878">
    <property type="entry name" value="Znf_CCHC"/>
</dbReference>
<evidence type="ECO:0000259" key="4">
    <source>
        <dbReference type="PROSITE" id="PS50158"/>
    </source>
</evidence>
<dbReference type="PANTHER" id="PTHR43081:SF19">
    <property type="entry name" value="PH-SENSITIVE ADENYLATE CYCLASE RV1264"/>
    <property type="match status" value="1"/>
</dbReference>
<comment type="caution">
    <text evidence="6">The sequence shown here is derived from an EMBL/GenBank/DDBJ whole genome shotgun (WGS) entry which is preliminary data.</text>
</comment>
<feature type="domain" description="CCHC-type" evidence="4">
    <location>
        <begin position="379"/>
        <end position="394"/>
    </location>
</feature>
<dbReference type="GO" id="GO:0003676">
    <property type="term" value="F:nucleic acid binding"/>
    <property type="evidence" value="ECO:0007669"/>
    <property type="project" value="InterPro"/>
</dbReference>
<feature type="transmembrane region" description="Helical" evidence="2">
    <location>
        <begin position="827"/>
        <end position="847"/>
    </location>
</feature>
<dbReference type="SMART" id="SM00044">
    <property type="entry name" value="CYCc"/>
    <property type="match status" value="1"/>
</dbReference>
<dbReference type="Proteomes" id="UP000603434">
    <property type="component" value="Unassembled WGS sequence"/>
</dbReference>
<organism evidence="6 7">
    <name type="scientific">Candidatus Desulfatibia profunda</name>
    <dbReference type="NCBI Taxonomy" id="2841695"/>
    <lineage>
        <taxon>Bacteria</taxon>
        <taxon>Pseudomonadati</taxon>
        <taxon>Thermodesulfobacteriota</taxon>
        <taxon>Desulfobacteria</taxon>
        <taxon>Desulfobacterales</taxon>
        <taxon>Desulfobacterales incertae sedis</taxon>
        <taxon>Candidatus Desulfatibia</taxon>
    </lineage>
</organism>